<dbReference type="Pfam" id="PF07679">
    <property type="entry name" value="I-set"/>
    <property type="match status" value="1"/>
</dbReference>
<dbReference type="InterPro" id="IPR036179">
    <property type="entry name" value="Ig-like_dom_sf"/>
</dbReference>
<feature type="domain" description="Ig-like" evidence="4">
    <location>
        <begin position="1"/>
        <end position="60"/>
    </location>
</feature>
<evidence type="ECO:0000313" key="6">
    <source>
        <dbReference type="Proteomes" id="UP000267096"/>
    </source>
</evidence>
<dbReference type="GO" id="GO:0005886">
    <property type="term" value="C:plasma membrane"/>
    <property type="evidence" value="ECO:0007669"/>
    <property type="project" value="TreeGrafter"/>
</dbReference>
<evidence type="ECO:0000313" key="5">
    <source>
        <dbReference type="EMBL" id="VDK64269.1"/>
    </source>
</evidence>
<dbReference type="AlphaFoldDB" id="A0A0M3KD65"/>
<dbReference type="GO" id="GO:0070593">
    <property type="term" value="P:dendrite self-avoidance"/>
    <property type="evidence" value="ECO:0007669"/>
    <property type="project" value="TreeGrafter"/>
</dbReference>
<keyword evidence="2" id="KW-0393">Immunoglobulin domain</keyword>
<reference evidence="7" key="1">
    <citation type="submission" date="2017-02" db="UniProtKB">
        <authorList>
            <consortium name="WormBaseParasite"/>
        </authorList>
    </citation>
    <scope>IDENTIFICATION</scope>
</reference>
<dbReference type="WBParaSite" id="ASIM_0001891701-mRNA-1">
    <property type="protein sequence ID" value="ASIM_0001891701-mRNA-1"/>
    <property type="gene ID" value="ASIM_0001891701"/>
</dbReference>
<keyword evidence="6" id="KW-1185">Reference proteome</keyword>
<feature type="domain" description="Ig-like" evidence="4">
    <location>
        <begin position="259"/>
        <end position="343"/>
    </location>
</feature>
<organism evidence="7">
    <name type="scientific">Anisakis simplex</name>
    <name type="common">Herring worm</name>
    <dbReference type="NCBI Taxonomy" id="6269"/>
    <lineage>
        <taxon>Eukaryota</taxon>
        <taxon>Metazoa</taxon>
        <taxon>Ecdysozoa</taxon>
        <taxon>Nematoda</taxon>
        <taxon>Chromadorea</taxon>
        <taxon>Rhabditida</taxon>
        <taxon>Spirurina</taxon>
        <taxon>Ascaridomorpha</taxon>
        <taxon>Ascaridoidea</taxon>
        <taxon>Anisakidae</taxon>
        <taxon>Anisakis</taxon>
        <taxon>Anisakis simplex complex</taxon>
    </lineage>
</organism>
<dbReference type="PROSITE" id="PS50835">
    <property type="entry name" value="IG_LIKE"/>
    <property type="match status" value="5"/>
</dbReference>
<feature type="domain" description="Ig-like" evidence="4">
    <location>
        <begin position="62"/>
        <end position="157"/>
    </location>
</feature>
<dbReference type="InterPro" id="IPR007110">
    <property type="entry name" value="Ig-like_dom"/>
</dbReference>
<dbReference type="CDD" id="cd00096">
    <property type="entry name" value="Ig"/>
    <property type="match status" value="1"/>
</dbReference>
<dbReference type="SUPFAM" id="SSF48726">
    <property type="entry name" value="Immunoglobulin"/>
    <property type="match status" value="5"/>
</dbReference>
<evidence type="ECO:0000256" key="1">
    <source>
        <dbReference type="ARBA" id="ARBA00022737"/>
    </source>
</evidence>
<dbReference type="EMBL" id="UYRR01035323">
    <property type="protein sequence ID" value="VDK64269.1"/>
    <property type="molecule type" value="Genomic_DNA"/>
</dbReference>
<dbReference type="SMART" id="SM00408">
    <property type="entry name" value="IGc2"/>
    <property type="match status" value="4"/>
</dbReference>
<sequence length="449" mass="48620">MVWYKEDGELNADASLTELSEHDTKGRKGMLLTIPKTKSSDEGNYVCLISNPQLGHVVISTPAILFVEHSSERPIIDPPEQTANEGEPVRFRCYVPGERNARLRWSYDRPDGALPPYVQDDHGVLTIQRADQSHHGEYYCTYDAPQGSLHSEPARLNVVSRPGAPPRPEASPTDQTVGVGEPARFHCDPNSETPARVTWGYREPNGPLRGDVVQEGDDIIVRSADESNAGEYICTATNEFGSADAAPVRLHVSENEEPPTARVVPRVWNGKPGDRHQFRCIASGVPQPEITWSGPEGGPLPDEVNDIGGGVLDFSNGRVDLNGDYTCTAVNILGEASDHGSVNIGPSLTVRTTPPGPRIVLTAGEPLEVKCEAFGEPTPEVEWLHDPGPERGDLPDDFKPVTISEMFIRHPAVGTGNAGVYTCKGSNSQASATKDIHVEGSIDKQHLIS</sequence>
<feature type="domain" description="Ig-like" evidence="4">
    <location>
        <begin position="166"/>
        <end position="253"/>
    </location>
</feature>
<dbReference type="InterPro" id="IPR003598">
    <property type="entry name" value="Ig_sub2"/>
</dbReference>
<dbReference type="PANTHER" id="PTHR10075">
    <property type="entry name" value="BASIGIN RELATED"/>
    <property type="match status" value="1"/>
</dbReference>
<dbReference type="SMART" id="SM00409">
    <property type="entry name" value="IG"/>
    <property type="match status" value="5"/>
</dbReference>
<protein>
    <submittedName>
        <fullName evidence="7">Immunoglobulin domain protein</fullName>
    </submittedName>
</protein>
<dbReference type="Pfam" id="PF13895">
    <property type="entry name" value="Ig_2"/>
    <property type="match status" value="1"/>
</dbReference>
<dbReference type="InterPro" id="IPR013783">
    <property type="entry name" value="Ig-like_fold"/>
</dbReference>
<gene>
    <name evidence="5" type="ORF">ASIM_LOCUS18315</name>
</gene>
<evidence type="ECO:0000259" key="4">
    <source>
        <dbReference type="PROSITE" id="PS50835"/>
    </source>
</evidence>
<dbReference type="Proteomes" id="UP000267096">
    <property type="component" value="Unassembled WGS sequence"/>
</dbReference>
<dbReference type="Gene3D" id="2.60.40.10">
    <property type="entry name" value="Immunoglobulins"/>
    <property type="match status" value="5"/>
</dbReference>
<dbReference type="GO" id="GO:0007411">
    <property type="term" value="P:axon guidance"/>
    <property type="evidence" value="ECO:0007669"/>
    <property type="project" value="TreeGrafter"/>
</dbReference>
<dbReference type="GO" id="GO:0098632">
    <property type="term" value="F:cell-cell adhesion mediator activity"/>
    <property type="evidence" value="ECO:0007669"/>
    <property type="project" value="TreeGrafter"/>
</dbReference>
<dbReference type="PANTHER" id="PTHR10075:SF103">
    <property type="entry name" value="ROUNDABOUT HOMOLOG 4"/>
    <property type="match status" value="1"/>
</dbReference>
<dbReference type="GO" id="GO:0030424">
    <property type="term" value="C:axon"/>
    <property type="evidence" value="ECO:0007669"/>
    <property type="project" value="TreeGrafter"/>
</dbReference>
<keyword evidence="1" id="KW-0677">Repeat</keyword>
<evidence type="ECO:0000256" key="2">
    <source>
        <dbReference type="ARBA" id="ARBA00023319"/>
    </source>
</evidence>
<dbReference type="GO" id="GO:0007156">
    <property type="term" value="P:homophilic cell adhesion via plasma membrane adhesion molecules"/>
    <property type="evidence" value="ECO:0007669"/>
    <property type="project" value="TreeGrafter"/>
</dbReference>
<feature type="region of interest" description="Disordered" evidence="3">
    <location>
        <begin position="160"/>
        <end position="212"/>
    </location>
</feature>
<accession>A0A0M3KD65</accession>
<name>A0A0M3KD65_ANISI</name>
<dbReference type="Pfam" id="PF13927">
    <property type="entry name" value="Ig_3"/>
    <property type="match status" value="2"/>
</dbReference>
<reference evidence="5 6" key="2">
    <citation type="submission" date="2018-11" db="EMBL/GenBank/DDBJ databases">
        <authorList>
            <consortium name="Pathogen Informatics"/>
        </authorList>
    </citation>
    <scope>NUCLEOTIDE SEQUENCE [LARGE SCALE GENOMIC DNA]</scope>
</reference>
<proteinExistence type="predicted"/>
<evidence type="ECO:0000256" key="3">
    <source>
        <dbReference type="SAM" id="MobiDB-lite"/>
    </source>
</evidence>
<dbReference type="InterPro" id="IPR013098">
    <property type="entry name" value="Ig_I-set"/>
</dbReference>
<dbReference type="FunFam" id="2.60.40.10:FF:001694">
    <property type="entry name" value="Basement membrane proteoglycan"/>
    <property type="match status" value="1"/>
</dbReference>
<dbReference type="InterPro" id="IPR003599">
    <property type="entry name" value="Ig_sub"/>
</dbReference>
<dbReference type="OrthoDB" id="10055367at2759"/>
<feature type="domain" description="Ig-like" evidence="4">
    <location>
        <begin position="346"/>
        <end position="439"/>
    </location>
</feature>
<evidence type="ECO:0000313" key="7">
    <source>
        <dbReference type="WBParaSite" id="ASIM_0001891701-mRNA-1"/>
    </source>
</evidence>